<evidence type="ECO:0000313" key="5">
    <source>
        <dbReference type="Proteomes" id="UP000694924"/>
    </source>
</evidence>
<dbReference type="Pfam" id="PF24515">
    <property type="entry name" value="ARM_KNTC1_3rd"/>
    <property type="match status" value="1"/>
</dbReference>
<feature type="domain" description="KNTC1 second ARM-repeats" evidence="3">
    <location>
        <begin position="735"/>
        <end position="835"/>
    </location>
</feature>
<protein>
    <submittedName>
        <fullName evidence="6">Kinetochore-associated protein 1</fullName>
    </submittedName>
</protein>
<dbReference type="RefSeq" id="XP_015182547.1">
    <property type="nucleotide sequence ID" value="XM_015327061.1"/>
</dbReference>
<dbReference type="InterPro" id="IPR019527">
    <property type="entry name" value="RZZ-complex_KNTC1/ROD_C"/>
</dbReference>
<keyword evidence="5" id="KW-1185">Reference proteome</keyword>
<evidence type="ECO:0000259" key="4">
    <source>
        <dbReference type="Pfam" id="PF24520"/>
    </source>
</evidence>
<dbReference type="PANTHER" id="PTHR15688">
    <property type="entry name" value="KINETOCHORE-ASSOCIATED PROTEIN 1"/>
    <property type="match status" value="1"/>
</dbReference>
<gene>
    <name evidence="6" type="primary">LOC107069611</name>
</gene>
<sequence length="2012" mass="233882">MALWNKVLSGFDTEDETINFGKRQVVESKTSIYETVTLASIQTDGEVQNEPTIQAFLQYTRLCIVVDKSITIFEDETCQNILLNIAFDFLITSCCISKNEEFLYVLLENGMLFCLYLIEETKILFSINTFRVTNNHVDITKILLDENGDDSMQIILVNRRGIIYRITFPSTEELINNVIDYENTELQKTFEKSLQVDIDFDGTDKHEKFSAVVVASDISNFIFIEKDKCFTWPSKNTCDLTALSFGYQKIQILKKFNAMLCLCSDNLMRIVCTKTLIGKQIYKEKVSDFMLIIDESDNYSEILLLLKNENKDTLTLRLVSFPDFEEKFQITNVPLTTALVNTLNSSIRSILFIEKITNGKYIDTIRIKSIVESAPSLCLERLLKRRRFEEAENFAKRFNLSLESIHISKAMLLVEQLNPWSKKTSEEINLNVLINTLNQINNLQFIITCCTNALMIDYKQMKKLLLYARQRIVDNNKDNMNMIQNEHINLLKSINTAVHKLETFEILYETLIVNEYTLDQTLNEWLRFSRADLFEECQIRLTKGELEAAALIWSRHLPDIEQNLSIQTVRNILQIIPDKISLNVLWAWLSNFMPSLLSLLPSSIDDMVTWGCQKIISLENFQSEQWPQIGIDFANKFLALLKFNKNPPLYFYKENINESSTFKSFMHIVQSLHDLKVLKNDYRLKVPINSYIGDPIDVIHLLLNKIPIEGIHEFINKFLKQYILNHSLENDVVFSSYIQKLIYKFSKDWWSWEEVVWERRVAVVITFIHDIQNRLKITLEILKKAPIPWSPTISQLAEISTKFEHPLSTKIKIERDYVPIKFILKKYGYAKIGINDYYLTRGNFDIPFEILNNMDDDVVLLYCCERIVNYIVSSFTLKDIPESIENYFECLSWIDAKLQEMLMESKIKRYYYQSIVKRMNAVKDLYRIKKEFNIIVPLGQLYAEKDQILQTCIANLSNELNVQSLSTMTAYAKAVKLGDILKLPRLKVISVLLESTQNFDILQHLTGFDKSNVDITADECKYVKDVCRLTLNNVKVNVDTAKIIKSLCACALNCCTGYEIECILKYYNLADLYSKSLATNNTNTTNENTEKIHKSQLKLYTMYNDLVISLEPLFFTVIKDVLSIVINYTNFKIIPNKTTTTTTIINEDFIQEQNTIEELLNDLLMKMKNIITIHKEYALFQIIKTLYFSFCFSLKIQEDDMLNKLKSMLSQSIQNLLKRVINAPKFDLLLGLTCLFMLSDDEASKSLTDYAKYSTVSILACEYFNLQQNQSQLESVKWYKMLHYWAQRLTAYSIAYREIFSSDNDKKRQILTRLMNNNNNKNTISILEDFCKSFGFDIDDCLKLYLKVLLNNWNPTFKISYCNGEKELQIPEEEVNKLRAKCTTVVNKIIDKSTFKQYAKSILSEINFYHYEAFIILLDLAEIESSETRNYFCFLQNYTRCGQPTLVEQEEWVRLSPEYKSLPAISEHRLPFLPKIEIWKLITSELNLKSYEKWLTIVPIIKLEPHILCTVAIKEAVIQEWGPLNSRRKTMEWSIYPKNNIFLQNVLKCIERMGSDALYYATAALYYVVNYTPPGADQVAAIKQCFKFAELAVKRSTNFEEGLLEKIRFKYERFTAEHILRSHGLGKENYISLISYPHELVHALYMDDSIPLRYQSAINIRPDINSAIDALGHLFNLNLIKLRFQLLQEWLQPDAIQQVGFNQSVTDVLCTLKQTNHSLNSETNLCRACYILQHGNVDLSVHFLIDIGFNENPENDYSTEMRYRALDILQSIIDPTTLQDITKREITTVRQYTKILKYVSKLEALGLGYDITTFETSSKHELVQMLLNTQYHSQQALILIAEICMDYNIYDCTIWDKSLTEMARLVMVIELMEILPRISRTSIVTTCKGYKLAWQVVILEPFSKMDIKPSSDQIDDCITAFCLLYSCPVTYELKFNDILNYCFISQQPHLAVAFLPYLNATDKLFLFARIKTFSNVQNIIDDLNDLSSKGILGIPYCITILKQNVMKEEPPQ</sequence>
<evidence type="ECO:0000313" key="6">
    <source>
        <dbReference type="RefSeq" id="XP_015182547.1"/>
    </source>
</evidence>
<evidence type="ECO:0000259" key="3">
    <source>
        <dbReference type="Pfam" id="PF24516"/>
    </source>
</evidence>
<dbReference type="InterPro" id="IPR055403">
    <property type="entry name" value="ARM_KNTC1_1st"/>
</dbReference>
<dbReference type="InterPro" id="IPR055404">
    <property type="entry name" value="ARM_KNTC1_2nd"/>
</dbReference>
<evidence type="ECO:0000259" key="1">
    <source>
        <dbReference type="Pfam" id="PF10493"/>
    </source>
</evidence>
<feature type="domain" description="RZZ complex subunit KNTC1/ROD C-terminal" evidence="1">
    <location>
        <begin position="1462"/>
        <end position="1989"/>
    </location>
</feature>
<dbReference type="Pfam" id="PF10493">
    <property type="entry name" value="Rod_C"/>
    <property type="match status" value="1"/>
</dbReference>
<dbReference type="Proteomes" id="UP000694924">
    <property type="component" value="Unplaced"/>
</dbReference>
<dbReference type="GeneID" id="107069611"/>
<dbReference type="InterPro" id="IPR052802">
    <property type="entry name" value="KNTC1"/>
</dbReference>
<feature type="domain" description="KNTC1 third ARM-repeats" evidence="2">
    <location>
        <begin position="1212"/>
        <end position="1418"/>
    </location>
</feature>
<organism evidence="5 6">
    <name type="scientific">Polistes dominula</name>
    <name type="common">European paper wasp</name>
    <name type="synonym">Vespa dominula</name>
    <dbReference type="NCBI Taxonomy" id="743375"/>
    <lineage>
        <taxon>Eukaryota</taxon>
        <taxon>Metazoa</taxon>
        <taxon>Ecdysozoa</taxon>
        <taxon>Arthropoda</taxon>
        <taxon>Hexapoda</taxon>
        <taxon>Insecta</taxon>
        <taxon>Pterygota</taxon>
        <taxon>Neoptera</taxon>
        <taxon>Endopterygota</taxon>
        <taxon>Hymenoptera</taxon>
        <taxon>Apocrita</taxon>
        <taxon>Aculeata</taxon>
        <taxon>Vespoidea</taxon>
        <taxon>Vespidae</taxon>
        <taxon>Polistinae</taxon>
        <taxon>Polistini</taxon>
        <taxon>Polistes</taxon>
    </lineage>
</organism>
<proteinExistence type="predicted"/>
<dbReference type="Pfam" id="PF24520">
    <property type="entry name" value="ARM_KNTC1_1st"/>
    <property type="match status" value="1"/>
</dbReference>
<dbReference type="InterPro" id="IPR055405">
    <property type="entry name" value="ARM_KNTC1_3rd"/>
</dbReference>
<dbReference type="Pfam" id="PF24516">
    <property type="entry name" value="ARM_KNTC1_2nd"/>
    <property type="match status" value="1"/>
</dbReference>
<name>A0ABM1IQR0_POLDO</name>
<dbReference type="PANTHER" id="PTHR15688:SF1">
    <property type="entry name" value="KINETOCHORE-ASSOCIATED PROTEIN 1"/>
    <property type="match status" value="1"/>
</dbReference>
<accession>A0ABM1IQR0</accession>
<evidence type="ECO:0000259" key="2">
    <source>
        <dbReference type="Pfam" id="PF24515"/>
    </source>
</evidence>
<feature type="domain" description="KNTC1 first ARM-repeats" evidence="4">
    <location>
        <begin position="381"/>
        <end position="631"/>
    </location>
</feature>
<reference evidence="6" key="1">
    <citation type="submission" date="2025-08" db="UniProtKB">
        <authorList>
            <consortium name="RefSeq"/>
        </authorList>
    </citation>
    <scope>IDENTIFICATION</scope>
    <source>
        <tissue evidence="6">Whole body</tissue>
    </source>
</reference>